<organism evidence="2">
    <name type="scientific">Cyprideis torosa</name>
    <dbReference type="NCBI Taxonomy" id="163714"/>
    <lineage>
        <taxon>Eukaryota</taxon>
        <taxon>Metazoa</taxon>
        <taxon>Ecdysozoa</taxon>
        <taxon>Arthropoda</taxon>
        <taxon>Crustacea</taxon>
        <taxon>Oligostraca</taxon>
        <taxon>Ostracoda</taxon>
        <taxon>Podocopa</taxon>
        <taxon>Podocopida</taxon>
        <taxon>Cytherocopina</taxon>
        <taxon>Cytheroidea</taxon>
        <taxon>Cytherideidae</taxon>
        <taxon>Cyprideis</taxon>
    </lineage>
</organism>
<dbReference type="PANTHER" id="PTHR12897:SF4">
    <property type="entry name" value="REGULATOR OF MON1-CCZ1 COMPLEX"/>
    <property type="match status" value="1"/>
</dbReference>
<dbReference type="PANTHER" id="PTHR12897">
    <property type="entry name" value="COLON CANCER-ASSOCIATED PROTEIN MIC1"/>
    <property type="match status" value="1"/>
</dbReference>
<feature type="domain" description="Mic1" evidence="1">
    <location>
        <begin position="77"/>
        <end position="338"/>
    </location>
</feature>
<dbReference type="GO" id="GO:0010506">
    <property type="term" value="P:regulation of autophagy"/>
    <property type="evidence" value="ECO:0007669"/>
    <property type="project" value="InterPro"/>
</dbReference>
<accession>A0A7R8W1P0</accession>
<dbReference type="InterPro" id="IPR040371">
    <property type="entry name" value="RMC1"/>
</dbReference>
<proteinExistence type="predicted"/>
<dbReference type="GO" id="GO:0035658">
    <property type="term" value="C:Mon1-Ccz1 complex"/>
    <property type="evidence" value="ECO:0007669"/>
    <property type="project" value="InterPro"/>
</dbReference>
<evidence type="ECO:0000259" key="1">
    <source>
        <dbReference type="Pfam" id="PF07035"/>
    </source>
</evidence>
<sequence>MKPAFLTAPGPSTSGGANKTPVQMYSMNWVIRQPNIIIDAKIGRIWTSELNIQGAIDLMRDPIRKVAFIIARSLPDAKDKLLAELRKMIVYRTVGLLEIGKIFDLINDVYRRKLEQRLAQCPPVFREPPSLMISSEGVHSLAPEYVSSPPSPLDAQQKIVLDQGDLLNQVFSPAFRQAEEQATTFVTREKERKGRLPFVHKALVEYIRSLTQVQIPVNHYIFELLLNGMIRNGAFYQMDQLLHYKAIPDSKPMACLLLSLSKVYPPAQQTALDMLLRLETATEEIIEVLLENDHVVPALRFLRDYVDHLDVIWRRKFLEAAERSNDSMAVHAMKSFFDGEPPLITF</sequence>
<dbReference type="GO" id="GO:0005765">
    <property type="term" value="C:lysosomal membrane"/>
    <property type="evidence" value="ECO:0007669"/>
    <property type="project" value="TreeGrafter"/>
</dbReference>
<dbReference type="InterPro" id="IPR009755">
    <property type="entry name" value="RMC1_C"/>
</dbReference>
<dbReference type="OrthoDB" id="26384at2759"/>
<dbReference type="AlphaFoldDB" id="A0A7R8W1P0"/>
<name>A0A7R8W1P0_9CRUS</name>
<reference evidence="2" key="1">
    <citation type="submission" date="2020-11" db="EMBL/GenBank/DDBJ databases">
        <authorList>
            <person name="Tran Van P."/>
        </authorList>
    </citation>
    <scope>NUCLEOTIDE SEQUENCE</scope>
</reference>
<dbReference type="EMBL" id="OB660164">
    <property type="protein sequence ID" value="CAD7223179.1"/>
    <property type="molecule type" value="Genomic_DNA"/>
</dbReference>
<gene>
    <name evidence="2" type="ORF">CTOB1V02_LOCUS1172</name>
</gene>
<dbReference type="Pfam" id="PF07035">
    <property type="entry name" value="RMC1_C"/>
    <property type="match status" value="1"/>
</dbReference>
<protein>
    <recommendedName>
        <fullName evidence="1">Mic1 domain-containing protein</fullName>
    </recommendedName>
</protein>
<evidence type="ECO:0000313" key="2">
    <source>
        <dbReference type="EMBL" id="CAD7223179.1"/>
    </source>
</evidence>
<dbReference type="GO" id="GO:0031902">
    <property type="term" value="C:late endosome membrane"/>
    <property type="evidence" value="ECO:0007669"/>
    <property type="project" value="TreeGrafter"/>
</dbReference>